<dbReference type="InterPro" id="IPR000387">
    <property type="entry name" value="Tyr_Pase_dom"/>
</dbReference>
<dbReference type="RefSeq" id="WP_190917567.1">
    <property type="nucleotide sequence ID" value="NZ_JACXIZ010000017.1"/>
</dbReference>
<dbReference type="SMART" id="SM00195">
    <property type="entry name" value="DSPc"/>
    <property type="match status" value="1"/>
</dbReference>
<organism evidence="2 3">
    <name type="scientific">Paenibacillus sabuli</name>
    <dbReference type="NCBI Taxonomy" id="2772509"/>
    <lineage>
        <taxon>Bacteria</taxon>
        <taxon>Bacillati</taxon>
        <taxon>Bacillota</taxon>
        <taxon>Bacilli</taxon>
        <taxon>Bacillales</taxon>
        <taxon>Paenibacillaceae</taxon>
        <taxon>Paenibacillus</taxon>
    </lineage>
</organism>
<dbReference type="AlphaFoldDB" id="A0A927BTQ3"/>
<evidence type="ECO:0000313" key="3">
    <source>
        <dbReference type="Proteomes" id="UP000621560"/>
    </source>
</evidence>
<accession>A0A927BTQ3</accession>
<dbReference type="Pfam" id="PF00782">
    <property type="entry name" value="DSPc"/>
    <property type="match status" value="1"/>
</dbReference>
<keyword evidence="3" id="KW-1185">Reference proteome</keyword>
<comment type="caution">
    <text evidence="2">The sequence shown here is derived from an EMBL/GenBank/DDBJ whole genome shotgun (WGS) entry which is preliminary data.</text>
</comment>
<sequence>MPGVTSRAASYQELIEGKVWLGDLSDVTALVEKEHCDIVIDLRGEKEPTGKENPQHYLLVPMFDGCENQESRIQEAVDAVEKLVHSRHKVALHCSGGLSRAGCVATALLVRFGKASTIDDAEQLLRKMRPTISIHPKLMRSLNNLYA</sequence>
<reference evidence="2" key="1">
    <citation type="submission" date="2020-09" db="EMBL/GenBank/DDBJ databases">
        <title>A novel bacterium of genus Paenibacillus, isolated from South China Sea.</title>
        <authorList>
            <person name="Huang H."/>
            <person name="Mo K."/>
            <person name="Hu Y."/>
        </authorList>
    </citation>
    <scope>NUCLEOTIDE SEQUENCE</scope>
    <source>
        <strain evidence="2">IB182496</strain>
    </source>
</reference>
<evidence type="ECO:0000313" key="2">
    <source>
        <dbReference type="EMBL" id="MBD2845721.1"/>
    </source>
</evidence>
<dbReference type="PROSITE" id="PS50056">
    <property type="entry name" value="TYR_PHOSPHATASE_2"/>
    <property type="match status" value="1"/>
</dbReference>
<dbReference type="Proteomes" id="UP000621560">
    <property type="component" value="Unassembled WGS sequence"/>
</dbReference>
<evidence type="ECO:0000259" key="1">
    <source>
        <dbReference type="PROSITE" id="PS50056"/>
    </source>
</evidence>
<protein>
    <submittedName>
        <fullName evidence="2">Dual specificity protein phosphatase family protein</fullName>
    </submittedName>
</protein>
<proteinExistence type="predicted"/>
<dbReference type="EMBL" id="JACXIZ010000017">
    <property type="protein sequence ID" value="MBD2845721.1"/>
    <property type="molecule type" value="Genomic_DNA"/>
</dbReference>
<gene>
    <name evidence="2" type="ORF">IDH44_11015</name>
</gene>
<dbReference type="InterPro" id="IPR000340">
    <property type="entry name" value="Dual-sp_phosphatase_cat-dom"/>
</dbReference>
<name>A0A927BTQ3_9BACL</name>
<dbReference type="Gene3D" id="3.90.190.10">
    <property type="entry name" value="Protein tyrosine phosphatase superfamily"/>
    <property type="match status" value="1"/>
</dbReference>
<dbReference type="SUPFAM" id="SSF52799">
    <property type="entry name" value="(Phosphotyrosine protein) phosphatases II"/>
    <property type="match status" value="1"/>
</dbReference>
<feature type="domain" description="Tyrosine specific protein phosphatases" evidence="1">
    <location>
        <begin position="71"/>
        <end position="140"/>
    </location>
</feature>
<dbReference type="PANTHER" id="PTHR47216">
    <property type="match status" value="1"/>
</dbReference>
<dbReference type="InterPro" id="IPR029021">
    <property type="entry name" value="Prot-tyrosine_phosphatase-like"/>
</dbReference>
<dbReference type="InterPro" id="IPR020422">
    <property type="entry name" value="TYR_PHOSPHATASE_DUAL_dom"/>
</dbReference>
<dbReference type="PANTHER" id="PTHR47216:SF4">
    <property type="entry name" value="OS01G0859400 PROTEIN"/>
    <property type="match status" value="1"/>
</dbReference>